<evidence type="ECO:0000313" key="13">
    <source>
        <dbReference type="Proteomes" id="UP000215301"/>
    </source>
</evidence>
<dbReference type="GO" id="GO:0000976">
    <property type="term" value="F:transcription cis-regulatory region binding"/>
    <property type="evidence" value="ECO:0007669"/>
    <property type="project" value="TreeGrafter"/>
</dbReference>
<keyword evidence="2 8" id="KW-0597">Phosphoprotein</keyword>
<dbReference type="SMART" id="SM00448">
    <property type="entry name" value="REC"/>
    <property type="match status" value="1"/>
</dbReference>
<evidence type="ECO:0000256" key="2">
    <source>
        <dbReference type="ARBA" id="ARBA00022553"/>
    </source>
</evidence>
<dbReference type="Gene3D" id="1.10.10.10">
    <property type="entry name" value="Winged helix-like DNA-binding domain superfamily/Winged helix DNA-binding domain"/>
    <property type="match status" value="1"/>
</dbReference>
<evidence type="ECO:0000256" key="4">
    <source>
        <dbReference type="ARBA" id="ARBA00023015"/>
    </source>
</evidence>
<keyword evidence="5 9" id="KW-0238">DNA-binding</keyword>
<dbReference type="PROSITE" id="PS50110">
    <property type="entry name" value="RESPONSE_REGULATORY"/>
    <property type="match status" value="1"/>
</dbReference>
<evidence type="ECO:0000256" key="6">
    <source>
        <dbReference type="ARBA" id="ARBA00023163"/>
    </source>
</evidence>
<dbReference type="Gene3D" id="6.10.250.690">
    <property type="match status" value="1"/>
</dbReference>
<evidence type="ECO:0000259" key="10">
    <source>
        <dbReference type="PROSITE" id="PS50110"/>
    </source>
</evidence>
<dbReference type="GO" id="GO:0000156">
    <property type="term" value="F:phosphorelay response regulator activity"/>
    <property type="evidence" value="ECO:0007669"/>
    <property type="project" value="TreeGrafter"/>
</dbReference>
<dbReference type="Pfam" id="PF00072">
    <property type="entry name" value="Response_reg"/>
    <property type="match status" value="1"/>
</dbReference>
<dbReference type="EMBL" id="NKHD01000021">
    <property type="protein sequence ID" value="OXT07386.1"/>
    <property type="molecule type" value="Genomic_DNA"/>
</dbReference>
<dbReference type="InterPro" id="IPR036388">
    <property type="entry name" value="WH-like_DNA-bd_sf"/>
</dbReference>
<dbReference type="GO" id="GO:0005829">
    <property type="term" value="C:cytosol"/>
    <property type="evidence" value="ECO:0007669"/>
    <property type="project" value="TreeGrafter"/>
</dbReference>
<proteinExistence type="predicted"/>
<dbReference type="InterPro" id="IPR001789">
    <property type="entry name" value="Sig_transdc_resp-reg_receiver"/>
</dbReference>
<keyword evidence="3" id="KW-0902">Two-component regulatory system</keyword>
<feature type="DNA-binding region" description="OmpR/PhoB-type" evidence="9">
    <location>
        <begin position="125"/>
        <end position="223"/>
    </location>
</feature>
<dbReference type="Gene3D" id="3.40.50.2300">
    <property type="match status" value="1"/>
</dbReference>
<dbReference type="PROSITE" id="PS51755">
    <property type="entry name" value="OMPR_PHOB"/>
    <property type="match status" value="1"/>
</dbReference>
<dbReference type="CDD" id="cd17625">
    <property type="entry name" value="REC_OmpR_DrrD-like"/>
    <property type="match status" value="1"/>
</dbReference>
<dbReference type="Pfam" id="PF00486">
    <property type="entry name" value="Trans_reg_C"/>
    <property type="match status" value="1"/>
</dbReference>
<reference evidence="12 13" key="1">
    <citation type="submission" date="2017-06" db="EMBL/GenBank/DDBJ databases">
        <title>Isolation and characterization of a thermophilic and butanogenic Thermoanaerobacterium thermosaccharolyticum M5 capable of efficient degradation of hemicellulose.</title>
        <authorList>
            <person name="Xin F."/>
            <person name="Jiang Y."/>
        </authorList>
    </citation>
    <scope>NUCLEOTIDE SEQUENCE [LARGE SCALE GENOMIC DNA]</scope>
    <source>
        <strain evidence="12 13">M5</strain>
    </source>
</reference>
<dbReference type="GO" id="GO:0006355">
    <property type="term" value="P:regulation of DNA-templated transcription"/>
    <property type="evidence" value="ECO:0007669"/>
    <property type="project" value="InterPro"/>
</dbReference>
<gene>
    <name evidence="12" type="ORF">CE561_07675</name>
</gene>
<feature type="domain" description="Response regulatory" evidence="10">
    <location>
        <begin position="2"/>
        <end position="116"/>
    </location>
</feature>
<dbReference type="PANTHER" id="PTHR48111">
    <property type="entry name" value="REGULATOR OF RPOS"/>
    <property type="match status" value="1"/>
</dbReference>
<dbReference type="SUPFAM" id="SSF46894">
    <property type="entry name" value="C-terminal effector domain of the bipartite response regulators"/>
    <property type="match status" value="1"/>
</dbReference>
<dbReference type="PANTHER" id="PTHR48111:SF22">
    <property type="entry name" value="REGULATOR OF RPOS"/>
    <property type="match status" value="1"/>
</dbReference>
<dbReference type="SMART" id="SM00862">
    <property type="entry name" value="Trans_reg_C"/>
    <property type="match status" value="1"/>
</dbReference>
<dbReference type="InterPro" id="IPR011006">
    <property type="entry name" value="CheY-like_superfamily"/>
</dbReference>
<feature type="modified residue" description="4-aspartylphosphate" evidence="8">
    <location>
        <position position="51"/>
    </location>
</feature>
<accession>A0A231VIB5</accession>
<evidence type="ECO:0000313" key="12">
    <source>
        <dbReference type="EMBL" id="OXT07386.1"/>
    </source>
</evidence>
<dbReference type="AlphaFoldDB" id="A0A231VIB5"/>
<feature type="domain" description="OmpR/PhoB-type" evidence="11">
    <location>
        <begin position="125"/>
        <end position="223"/>
    </location>
</feature>
<dbReference type="GO" id="GO:0032993">
    <property type="term" value="C:protein-DNA complex"/>
    <property type="evidence" value="ECO:0007669"/>
    <property type="project" value="TreeGrafter"/>
</dbReference>
<dbReference type="Proteomes" id="UP000215301">
    <property type="component" value="Unassembled WGS sequence"/>
</dbReference>
<dbReference type="InterPro" id="IPR016032">
    <property type="entry name" value="Sig_transdc_resp-reg_C-effctor"/>
</dbReference>
<evidence type="ECO:0000256" key="7">
    <source>
        <dbReference type="ARBA" id="ARBA00024867"/>
    </source>
</evidence>
<dbReference type="FunFam" id="3.40.50.2300:FF:000002">
    <property type="entry name" value="DNA-binding response regulator PhoP"/>
    <property type="match status" value="1"/>
</dbReference>
<evidence type="ECO:0000259" key="11">
    <source>
        <dbReference type="PROSITE" id="PS51755"/>
    </source>
</evidence>
<dbReference type="SUPFAM" id="SSF52172">
    <property type="entry name" value="CheY-like"/>
    <property type="match status" value="1"/>
</dbReference>
<comment type="caution">
    <text evidence="12">The sequence shown here is derived from an EMBL/GenBank/DDBJ whole genome shotgun (WGS) entry which is preliminary data.</text>
</comment>
<dbReference type="InterPro" id="IPR039420">
    <property type="entry name" value="WalR-like"/>
</dbReference>
<keyword evidence="4" id="KW-0805">Transcription regulation</keyword>
<dbReference type="CDD" id="cd00383">
    <property type="entry name" value="trans_reg_C"/>
    <property type="match status" value="1"/>
</dbReference>
<organism evidence="12 13">
    <name type="scientific">Thermoanaerobacterium thermosaccharolyticum</name>
    <name type="common">Clostridium thermosaccharolyticum</name>
    <dbReference type="NCBI Taxonomy" id="1517"/>
    <lineage>
        <taxon>Bacteria</taxon>
        <taxon>Bacillati</taxon>
        <taxon>Bacillota</taxon>
        <taxon>Clostridia</taxon>
        <taxon>Thermoanaerobacterales</taxon>
        <taxon>Thermoanaerobacteraceae</taxon>
        <taxon>Thermoanaerobacterium</taxon>
    </lineage>
</organism>
<comment type="function">
    <text evidence="7">May play the central regulatory role in sporulation. It may be an element of the effector pathway responsible for the activation of sporulation genes in response to nutritional stress. Spo0A may act in concert with spo0H (a sigma factor) to control the expression of some genes that are critical to the sporulation process.</text>
</comment>
<evidence type="ECO:0000256" key="3">
    <source>
        <dbReference type="ARBA" id="ARBA00023012"/>
    </source>
</evidence>
<keyword evidence="6" id="KW-0804">Transcription</keyword>
<evidence type="ECO:0000256" key="5">
    <source>
        <dbReference type="ARBA" id="ARBA00023125"/>
    </source>
</evidence>
<dbReference type="InterPro" id="IPR001867">
    <property type="entry name" value="OmpR/PhoB-type_DNA-bd"/>
</dbReference>
<evidence type="ECO:0000256" key="8">
    <source>
        <dbReference type="PROSITE-ProRule" id="PRU00169"/>
    </source>
</evidence>
<name>A0A231VIB5_THETR</name>
<evidence type="ECO:0000256" key="1">
    <source>
        <dbReference type="ARBA" id="ARBA00018672"/>
    </source>
</evidence>
<dbReference type="RefSeq" id="WP_094045257.1">
    <property type="nucleotide sequence ID" value="NZ_NKHD01000021.1"/>
</dbReference>
<sequence>MRILMIEDERYMAEAVAQVLKKNNYSVDLVYNGEDGLDYGLSNIYDIIILDIMLPKMDGISILKELRKNGIETPVILLTARGEIEDRVRGLDSGADDYLAKPFHTDELLARLRALGRRKGELINDGILKYGDIELNPYTLQLQCGDKETVLTLKESQLLELLIKRKGMIVSKENIIEKLWGYDTDAEDNRVEIHVSLLRKKLAQLDSGIYIHTIRGAGYALKTKDGK</sequence>
<protein>
    <recommendedName>
        <fullName evidence="1">Stage 0 sporulation protein A homolog</fullName>
    </recommendedName>
</protein>
<evidence type="ECO:0000256" key="9">
    <source>
        <dbReference type="PROSITE-ProRule" id="PRU01091"/>
    </source>
</evidence>